<evidence type="ECO:0000256" key="17">
    <source>
        <dbReference type="SAM" id="MobiDB-lite"/>
    </source>
</evidence>
<organism evidence="22 23">
    <name type="scientific">Natronomonas moolapensis (strain DSM 18674 / CECT 7526 / JCM 14361 / 8.8.11)</name>
    <dbReference type="NCBI Taxonomy" id="268739"/>
    <lineage>
        <taxon>Archaea</taxon>
        <taxon>Methanobacteriati</taxon>
        <taxon>Methanobacteriota</taxon>
        <taxon>Stenosarchaea group</taxon>
        <taxon>Halobacteria</taxon>
        <taxon>Halobacteriales</taxon>
        <taxon>Natronomonadaceae</taxon>
        <taxon>Natronomonas</taxon>
    </lineage>
</organism>
<feature type="transmembrane region" description="Helical" evidence="18">
    <location>
        <begin position="424"/>
        <end position="442"/>
    </location>
</feature>
<comment type="cofactor">
    <cofactor evidence="1">
        <name>Mn(2+)</name>
        <dbReference type="ChEBI" id="CHEBI:29035"/>
    </cofactor>
</comment>
<feature type="compositionally biased region" description="Gly residues" evidence="17">
    <location>
        <begin position="915"/>
        <end position="928"/>
    </location>
</feature>
<gene>
    <name evidence="22" type="primary">aglB</name>
    <name evidence="22" type="ordered locus">Nmlp_2363</name>
</gene>
<evidence type="ECO:0000256" key="7">
    <source>
        <dbReference type="ARBA" id="ARBA00022676"/>
    </source>
</evidence>
<feature type="transmembrane region" description="Helical" evidence="18">
    <location>
        <begin position="486"/>
        <end position="507"/>
    </location>
</feature>
<comment type="similarity">
    <text evidence="5">Belongs to the STT3 family.</text>
</comment>
<dbReference type="Pfam" id="PF18079">
    <property type="entry name" value="AglB_L1"/>
    <property type="match status" value="1"/>
</dbReference>
<evidence type="ECO:0000256" key="5">
    <source>
        <dbReference type="ARBA" id="ARBA00010810"/>
    </source>
</evidence>
<feature type="domain" description="Archaeal glycosylation protein B peripheral" evidence="20">
    <location>
        <begin position="802"/>
        <end position="896"/>
    </location>
</feature>
<keyword evidence="23" id="KW-1185">Reference proteome</keyword>
<dbReference type="RefSeq" id="WP_015409330.1">
    <property type="nucleotide sequence ID" value="NC_020388.1"/>
</dbReference>
<dbReference type="KEGG" id="nmo:Nmlp_2363"/>
<keyword evidence="11" id="KW-0460">Magnesium</keyword>
<evidence type="ECO:0000256" key="16">
    <source>
        <dbReference type="ARBA" id="ARBA00034066"/>
    </source>
</evidence>
<feature type="transmembrane region" description="Helical" evidence="18">
    <location>
        <begin position="123"/>
        <end position="146"/>
    </location>
</feature>
<dbReference type="Gene3D" id="2.60.40.3390">
    <property type="match status" value="1"/>
</dbReference>
<dbReference type="OrthoDB" id="82393at2157"/>
<feature type="transmembrane region" description="Helical" evidence="18">
    <location>
        <begin position="182"/>
        <end position="202"/>
    </location>
</feature>
<evidence type="ECO:0000256" key="18">
    <source>
        <dbReference type="SAM" id="Phobius"/>
    </source>
</evidence>
<keyword evidence="7 22" id="KW-0328">Glycosyltransferase</keyword>
<evidence type="ECO:0000256" key="14">
    <source>
        <dbReference type="ARBA" id="ARBA00023211"/>
    </source>
</evidence>
<evidence type="ECO:0000256" key="8">
    <source>
        <dbReference type="ARBA" id="ARBA00022679"/>
    </source>
</evidence>
<evidence type="ECO:0000256" key="2">
    <source>
        <dbReference type="ARBA" id="ARBA00001946"/>
    </source>
</evidence>
<evidence type="ECO:0000256" key="11">
    <source>
        <dbReference type="ARBA" id="ARBA00022842"/>
    </source>
</evidence>
<feature type="domain" description="AglB-like core" evidence="21">
    <location>
        <begin position="520"/>
        <end position="630"/>
    </location>
</feature>
<evidence type="ECO:0000256" key="3">
    <source>
        <dbReference type="ARBA" id="ARBA00004651"/>
    </source>
</evidence>
<reference evidence="22 23" key="1">
    <citation type="journal article" date="2013" name="Genome Announc.">
        <title>Genome of the haloarchaeon Natronomonas moolapensis, a neutrophilic member of a previously haloalkaliphilic genus.</title>
        <authorList>
            <person name="Dyall-Smith M.L."/>
            <person name="Pfeiffer F."/>
            <person name="Oberwinkler T."/>
            <person name="Klee K."/>
            <person name="Rampp M."/>
            <person name="Palm P."/>
            <person name="Gross K."/>
            <person name="Schuster S.C."/>
            <person name="Oesterhelt D."/>
        </authorList>
    </citation>
    <scope>NUCLEOTIDE SEQUENCE [LARGE SCALE GENOMIC DNA]</scope>
    <source>
        <strain evidence="23">DSM 18674 / JCM 14361 / 8.8.11</strain>
    </source>
</reference>
<dbReference type="GO" id="GO:0004576">
    <property type="term" value="F:oligosaccharyl transferase activity"/>
    <property type="evidence" value="ECO:0007669"/>
    <property type="project" value="InterPro"/>
</dbReference>
<feature type="region of interest" description="Disordered" evidence="17">
    <location>
        <begin position="910"/>
        <end position="957"/>
    </location>
</feature>
<feature type="transmembrane region" description="Helical" evidence="18">
    <location>
        <begin position="21"/>
        <end position="41"/>
    </location>
</feature>
<dbReference type="InterPro" id="IPR041154">
    <property type="entry name" value="AglB_P1"/>
</dbReference>
<comment type="subcellular location">
    <subcellularLocation>
        <location evidence="3">Cell membrane</location>
        <topology evidence="3">Multi-pass membrane protein</topology>
    </subcellularLocation>
</comment>
<feature type="compositionally biased region" description="Low complexity" evidence="17">
    <location>
        <begin position="929"/>
        <end position="938"/>
    </location>
</feature>
<dbReference type="InterPro" id="IPR026410">
    <property type="entry name" value="OlisacTrfase_arch"/>
</dbReference>
<dbReference type="InterPro" id="IPR054479">
    <property type="entry name" value="AglB-like_core"/>
</dbReference>
<dbReference type="EMBL" id="HF582854">
    <property type="protein sequence ID" value="CCQ36531.1"/>
    <property type="molecule type" value="Genomic_DNA"/>
</dbReference>
<dbReference type="InterPro" id="IPR048307">
    <property type="entry name" value="STT3_N"/>
</dbReference>
<feature type="transmembrane region" description="Helical" evidence="18">
    <location>
        <begin position="303"/>
        <end position="323"/>
    </location>
</feature>
<dbReference type="AlphaFoldDB" id="M1XKU6"/>
<dbReference type="NCBIfam" id="TIGR04154">
    <property type="entry name" value="archaeo_STT3"/>
    <property type="match status" value="1"/>
</dbReference>
<evidence type="ECO:0000259" key="20">
    <source>
        <dbReference type="Pfam" id="PF18079"/>
    </source>
</evidence>
<keyword evidence="10" id="KW-0479">Metal-binding</keyword>
<dbReference type="Pfam" id="PF22627">
    <property type="entry name" value="AglB_core-like"/>
    <property type="match status" value="1"/>
</dbReference>
<dbReference type="EC" id="2.4.99.21" evidence="6"/>
<evidence type="ECO:0000256" key="6">
    <source>
        <dbReference type="ARBA" id="ARBA00012602"/>
    </source>
</evidence>
<dbReference type="GO" id="GO:0005886">
    <property type="term" value="C:plasma membrane"/>
    <property type="evidence" value="ECO:0007669"/>
    <property type="project" value="UniProtKB-SubCell"/>
</dbReference>
<proteinExistence type="inferred from homology"/>
<feature type="transmembrane region" description="Helical" evidence="18">
    <location>
        <begin position="398"/>
        <end position="417"/>
    </location>
</feature>
<dbReference type="InterPro" id="IPR003674">
    <property type="entry name" value="Oligo_trans_STT3"/>
</dbReference>
<dbReference type="GeneID" id="14651249"/>
<feature type="transmembrane region" description="Helical" evidence="18">
    <location>
        <begin position="223"/>
        <end position="239"/>
    </location>
</feature>
<protein>
    <recommendedName>
        <fullName evidence="6">dolichyl-phosphooligosaccharide-protein glycotransferase</fullName>
        <ecNumber evidence="6">2.4.99.21</ecNumber>
    </recommendedName>
    <alternativeName>
        <fullName evidence="15">Oligosaccharyl transferase</fullName>
    </alternativeName>
</protein>
<accession>M1XKU6</accession>
<evidence type="ECO:0000256" key="4">
    <source>
        <dbReference type="ARBA" id="ARBA00004922"/>
    </source>
</evidence>
<feature type="transmembrane region" description="Helical" evidence="18">
    <location>
        <begin position="245"/>
        <end position="264"/>
    </location>
</feature>
<feature type="transmembrane region" description="Helical" evidence="18">
    <location>
        <begin position="448"/>
        <end position="466"/>
    </location>
</feature>
<evidence type="ECO:0000256" key="10">
    <source>
        <dbReference type="ARBA" id="ARBA00022723"/>
    </source>
</evidence>
<feature type="transmembrane region" description="Helical" evidence="18">
    <location>
        <begin position="271"/>
        <end position="291"/>
    </location>
</feature>
<dbReference type="GO" id="GO:0046872">
    <property type="term" value="F:metal ion binding"/>
    <property type="evidence" value="ECO:0007669"/>
    <property type="project" value="UniProtKB-KW"/>
</dbReference>
<comment type="catalytic activity">
    <reaction evidence="16">
        <text>an archaeal dolichyl phosphooligosaccharide + [protein]-L-asparagine = an archaeal dolichyl phosphate + a glycoprotein with the oligosaccharide chain attached by N-beta-D-glycosyl linkage to a protein L-asparagine.</text>
        <dbReference type="EC" id="2.4.99.21"/>
    </reaction>
</comment>
<evidence type="ECO:0000256" key="9">
    <source>
        <dbReference type="ARBA" id="ARBA00022692"/>
    </source>
</evidence>
<dbReference type="eggNOG" id="arCOG02043">
    <property type="taxonomic scope" value="Archaea"/>
</dbReference>
<dbReference type="UniPathway" id="UPA00378"/>
<keyword evidence="9 18" id="KW-0812">Transmembrane</keyword>
<evidence type="ECO:0000256" key="13">
    <source>
        <dbReference type="ARBA" id="ARBA00023136"/>
    </source>
</evidence>
<evidence type="ECO:0000256" key="1">
    <source>
        <dbReference type="ARBA" id="ARBA00001936"/>
    </source>
</evidence>
<evidence type="ECO:0000313" key="23">
    <source>
        <dbReference type="Proteomes" id="UP000011867"/>
    </source>
</evidence>
<dbReference type="Proteomes" id="UP000011867">
    <property type="component" value="Chromosome"/>
</dbReference>
<comment type="cofactor">
    <cofactor evidence="2">
        <name>Mg(2+)</name>
        <dbReference type="ChEBI" id="CHEBI:18420"/>
    </cofactor>
</comment>
<dbReference type="Gene3D" id="3.40.50.12610">
    <property type="match status" value="1"/>
</dbReference>
<evidence type="ECO:0000313" key="22">
    <source>
        <dbReference type="EMBL" id="CCQ36531.1"/>
    </source>
</evidence>
<keyword evidence="13 18" id="KW-0472">Membrane</keyword>
<sequence>MSQRFEALEERLAEYESQIDSVYRLYHIPVLVALMAFMLWVRVRNYTNHIGPSGEPLYTGNDGYYHYRSVNYVLEHYPYTMPFDPWTGFDAGRRAGQFGTIFDQAVATAALVVGLGSPSQETVVTVTLFAAPVIATLCAIPMYYVGTRLGGRFGGIVAVVVLALTPGSFLTRSVAGSFDHQIAEVFFSLVVLAVGMKLLAVAQREAPIYEFVRTREFELLRRPVAWGLALGVVLTLAVLNWPPAIFLFGLFGIFLFFALSLEFLRGHSPDHIAIPTVVAMVTAAVLIVPFLQTTGLQPTDYSIAHPLLATAVAAGTAFMAGVARLWERQELPRAAYPFGVAGAGLVGAGVLAVVSPDTLGFFLSQLERVAGLGTTDTVATIGEAQAPRDPLGLFYRNYGLGFYTAVLGVLLVVYRVVSRTRPRADYLLIAVYGALMLLFTLTQNRFEIHFVVAVAAANAYVVGWIYQFVDLRDVRTDIAKVKPYQILIVIAILAVITGPLVATGATLSTADGAAQPGEMQQWGESLDWLSEETPEVGAYGSGDEPSLEYYGTYENQEDFEYGDGDYGVLAWWDYGHYITTRGERVPVANPFQQRATESADFLLADEETEALEILDEDQPDGEGVQYVMVDYPLGYAGTQKYNAPTAFESRHNVTSGDVGIQVVNEQGQRLYGAHTQRGYESMRVRLYQHHGSAQEAGPVTVNFGQYSAADGVATLPEGAAGLDDLFTQHDSVEAAREAAESDPTVVHGGVLGQQAERTEALEHFRLVHAGGPTTQSPFDRLVPGQTIGDNESWVKTFERVDGATVEGSGPENTEVRASVEMEMSATNETFTYTQYADTDDEGNFEMTLPYSTTGYDEYGPEAGHTNVSVRANSSYQFVAPEAGAFGQADVTEGQVVGADESPVTVELEVPQLGPGVVGGTDGSAGGDTTGSETADGDTTGSGGDDGTAPESRVAAAG</sequence>
<evidence type="ECO:0000256" key="15">
    <source>
        <dbReference type="ARBA" id="ARBA00030679"/>
    </source>
</evidence>
<dbReference type="Pfam" id="PF02516">
    <property type="entry name" value="STT3"/>
    <property type="match status" value="1"/>
</dbReference>
<evidence type="ECO:0000259" key="19">
    <source>
        <dbReference type="Pfam" id="PF02516"/>
    </source>
</evidence>
<dbReference type="HOGENOM" id="CLU_008803_0_0_2"/>
<evidence type="ECO:0000256" key="12">
    <source>
        <dbReference type="ARBA" id="ARBA00022989"/>
    </source>
</evidence>
<dbReference type="PANTHER" id="PTHR13872">
    <property type="entry name" value="DOLICHYL-DIPHOSPHOOLIGOSACCHARIDE--PROTEIN GLYCOSYLTRANSFERASE SUBUNIT"/>
    <property type="match status" value="1"/>
</dbReference>
<comment type="pathway">
    <text evidence="4">Protein modification; protein glycosylation.</text>
</comment>
<feature type="domain" description="Oligosaccharyl transferase STT3 N-terminal" evidence="19">
    <location>
        <begin position="54"/>
        <end position="491"/>
    </location>
</feature>
<keyword evidence="8 22" id="KW-0808">Transferase</keyword>
<keyword evidence="14" id="KW-0464">Manganese</keyword>
<dbReference type="PANTHER" id="PTHR13872:SF1">
    <property type="entry name" value="DOLICHYL-DIPHOSPHOOLIGOSACCHARIDE--PROTEIN GLYCOSYLTRANSFERASE SUBUNIT STT3B"/>
    <property type="match status" value="1"/>
</dbReference>
<feature type="transmembrane region" description="Helical" evidence="18">
    <location>
        <begin position="335"/>
        <end position="354"/>
    </location>
</feature>
<evidence type="ECO:0000259" key="21">
    <source>
        <dbReference type="Pfam" id="PF22627"/>
    </source>
</evidence>
<feature type="transmembrane region" description="Helical" evidence="18">
    <location>
        <begin position="153"/>
        <end position="170"/>
    </location>
</feature>
<dbReference type="STRING" id="268739.Nmlp_2363"/>
<keyword evidence="12 18" id="KW-1133">Transmembrane helix</keyword>
<name>M1XKU6_NATM8</name>